<dbReference type="InterPro" id="IPR008912">
    <property type="entry name" value="Uncharacterised_CoxE"/>
</dbReference>
<gene>
    <name evidence="2" type="ORF">RBH19_01845</name>
</gene>
<dbReference type="Pfam" id="PF05762">
    <property type="entry name" value="VWA_CoxE"/>
    <property type="match status" value="1"/>
</dbReference>
<name>A0ABU0W3M3_9GAMM</name>
<evidence type="ECO:0000313" key="3">
    <source>
        <dbReference type="Proteomes" id="UP001239019"/>
    </source>
</evidence>
<dbReference type="Proteomes" id="UP001239019">
    <property type="component" value="Unassembled WGS sequence"/>
</dbReference>
<keyword evidence="3" id="KW-1185">Reference proteome</keyword>
<reference evidence="2 3" key="1">
    <citation type="submission" date="2023-08" db="EMBL/GenBank/DDBJ databases">
        <title>Whole-genome sequencing of halo(alkali)philic microorganisms from hypersaline lakes.</title>
        <authorList>
            <person name="Sorokin D.Y."/>
            <person name="Abbas B."/>
            <person name="Merkel A.Y."/>
        </authorList>
    </citation>
    <scope>NUCLEOTIDE SEQUENCE [LARGE SCALE GENOMIC DNA]</scope>
    <source>
        <strain evidence="2 3">AB-CW4</strain>
    </source>
</reference>
<evidence type="ECO:0000256" key="1">
    <source>
        <dbReference type="SAM" id="MobiDB-lite"/>
    </source>
</evidence>
<feature type="compositionally biased region" description="Gly residues" evidence="1">
    <location>
        <begin position="133"/>
        <end position="153"/>
    </location>
</feature>
<dbReference type="PANTHER" id="PTHR39338:SF7">
    <property type="entry name" value="BLL6692 PROTEIN"/>
    <property type="match status" value="1"/>
</dbReference>
<sequence>MLIRFFTTLRQHGLPVTPRDLIALHEVMAANLAGCDMQAFYHLSRTTLVKDETRFDRFDQAFAHFQEGLEAMPDPLGGELPEDWLRLELERHFSEEEKRQIEALGGLEALMKALEERLNEQTGRHQGGNRWIGTGGTSPFGHGGYNPEGVRIGGPGRHRRAVKVWEQRRFRNLDDQAEIGTRNIQLALRKLRRFARSGAREELDLEGTIRDTARNAGLLDIRTRPERHNAVKVLSFFDVGGSMDDHVQLSEALFTACRAEFKHLEHYYFHNFIYEHLWRDNQLRQDTLTPLDEILHTYGPDYKVIFVGDASMSPYEIATPFGAIDFMNPEPGAASFEKIKHRFERLVWLNPVPEEHWDRTYSIGMVRELVNDRMFPLTVEGLERAIACLQGRGSMAGA</sequence>
<proteinExistence type="predicted"/>
<dbReference type="EMBL" id="JAVDDT010000001">
    <property type="protein sequence ID" value="MDQ2068614.1"/>
    <property type="molecule type" value="Genomic_DNA"/>
</dbReference>
<dbReference type="RefSeq" id="WP_306727096.1">
    <property type="nucleotide sequence ID" value="NZ_JAVDDT010000001.1"/>
</dbReference>
<evidence type="ECO:0000313" key="2">
    <source>
        <dbReference type="EMBL" id="MDQ2068614.1"/>
    </source>
</evidence>
<organism evidence="2 3">
    <name type="scientific">Natronospira bacteriovora</name>
    <dbReference type="NCBI Taxonomy" id="3069753"/>
    <lineage>
        <taxon>Bacteria</taxon>
        <taxon>Pseudomonadati</taxon>
        <taxon>Pseudomonadota</taxon>
        <taxon>Gammaproteobacteria</taxon>
        <taxon>Natronospirales</taxon>
        <taxon>Natronospiraceae</taxon>
        <taxon>Natronospira</taxon>
    </lineage>
</organism>
<dbReference type="PANTHER" id="PTHR39338">
    <property type="entry name" value="BLL5662 PROTEIN-RELATED"/>
    <property type="match status" value="1"/>
</dbReference>
<comment type="caution">
    <text evidence="2">The sequence shown here is derived from an EMBL/GenBank/DDBJ whole genome shotgun (WGS) entry which is preliminary data.</text>
</comment>
<protein>
    <submittedName>
        <fullName evidence="2">VWA domain-containing protein</fullName>
    </submittedName>
</protein>
<accession>A0ABU0W3M3</accession>
<feature type="region of interest" description="Disordered" evidence="1">
    <location>
        <begin position="121"/>
        <end position="153"/>
    </location>
</feature>